<dbReference type="EMBL" id="NEVJ01000002">
    <property type="protein sequence ID" value="OZI23821.1"/>
    <property type="molecule type" value="Genomic_DNA"/>
</dbReference>
<evidence type="ECO:0000313" key="4">
    <source>
        <dbReference type="Proteomes" id="UP000216857"/>
    </source>
</evidence>
<dbReference type="Gene3D" id="3.40.190.150">
    <property type="entry name" value="Bordetella uptake gene, domain 1"/>
    <property type="match status" value="1"/>
</dbReference>
<evidence type="ECO:0000256" key="2">
    <source>
        <dbReference type="SAM" id="SignalP"/>
    </source>
</evidence>
<comment type="caution">
    <text evidence="3">The sequence shown here is derived from an EMBL/GenBank/DDBJ whole genome shotgun (WGS) entry which is preliminary data.</text>
</comment>
<feature type="signal peptide" evidence="2">
    <location>
        <begin position="1"/>
        <end position="25"/>
    </location>
</feature>
<dbReference type="CDD" id="cd07012">
    <property type="entry name" value="PBP2_Bug_TTT"/>
    <property type="match status" value="1"/>
</dbReference>
<name>A0A261RFU9_9BORD</name>
<accession>A0A261RFU9</accession>
<dbReference type="Pfam" id="PF03401">
    <property type="entry name" value="TctC"/>
    <property type="match status" value="1"/>
</dbReference>
<proteinExistence type="inferred from homology"/>
<dbReference type="InterPro" id="IPR005064">
    <property type="entry name" value="BUG"/>
</dbReference>
<reference evidence="3" key="1">
    <citation type="submission" date="2017-05" db="EMBL/GenBank/DDBJ databases">
        <title>Complete and WGS of Bordetella genogroups.</title>
        <authorList>
            <person name="Spilker T."/>
            <person name="Lipuma J."/>
        </authorList>
    </citation>
    <scope>NUCLEOTIDE SEQUENCE</scope>
    <source>
        <strain evidence="3">AU21707</strain>
    </source>
</reference>
<sequence length="322" mass="34185">MKLAGLVPMLAAALLAAPMAAVSQAFPDRPITVVVPYTPGGSVDTVARIVTAQLQKELGQPIIIENKPGASGMIGSEHVARSTPDGYTLLLHASSQIYLPLVDTHAKYDALKDFTPIARIGTVPLLVVTKPDDSINSLKDLQAQAQKSGNHPTWATSGYGTSSHLTEEMLNRDLKLNMQIISYRGAVPQLTDVMAGHVTAAVSPLPGVYPFVKSGKLKALAITSSTRAEKLPDVPTVAESGVPGFDFSSWYGVWGPAGMPDAIVKKLSVAIGKATQAEAARQAFDGMMFTVTDTAPSDLARVQQDEHDKISRLAKEAHIQIK</sequence>
<dbReference type="SUPFAM" id="SSF53850">
    <property type="entry name" value="Periplasmic binding protein-like II"/>
    <property type="match status" value="1"/>
</dbReference>
<dbReference type="PANTHER" id="PTHR42928">
    <property type="entry name" value="TRICARBOXYLATE-BINDING PROTEIN"/>
    <property type="match status" value="1"/>
</dbReference>
<evidence type="ECO:0000313" key="3">
    <source>
        <dbReference type="EMBL" id="OZI23821.1"/>
    </source>
</evidence>
<dbReference type="PIRSF" id="PIRSF017082">
    <property type="entry name" value="YflP"/>
    <property type="match status" value="1"/>
</dbReference>
<dbReference type="AlphaFoldDB" id="A0A261RFU9"/>
<dbReference type="InterPro" id="IPR042100">
    <property type="entry name" value="Bug_dom1"/>
</dbReference>
<keyword evidence="4" id="KW-1185">Reference proteome</keyword>
<evidence type="ECO:0000256" key="1">
    <source>
        <dbReference type="ARBA" id="ARBA00006987"/>
    </source>
</evidence>
<dbReference type="Proteomes" id="UP000216857">
    <property type="component" value="Unassembled WGS sequence"/>
</dbReference>
<dbReference type="RefSeq" id="WP_094846782.1">
    <property type="nucleotide sequence ID" value="NZ_NEVJ01000002.1"/>
</dbReference>
<comment type="similarity">
    <text evidence="1">Belongs to the UPF0065 (bug) family.</text>
</comment>
<protein>
    <submittedName>
        <fullName evidence="3">ABC transporter substrate-binding protein</fullName>
    </submittedName>
</protein>
<gene>
    <name evidence="3" type="ORF">CAL26_10415</name>
</gene>
<organism evidence="3 4">
    <name type="scientific">Bordetella genomosp. 9</name>
    <dbReference type="NCBI Taxonomy" id="1416803"/>
    <lineage>
        <taxon>Bacteria</taxon>
        <taxon>Pseudomonadati</taxon>
        <taxon>Pseudomonadota</taxon>
        <taxon>Betaproteobacteria</taxon>
        <taxon>Burkholderiales</taxon>
        <taxon>Alcaligenaceae</taxon>
        <taxon>Bordetella</taxon>
    </lineage>
</organism>
<feature type="chain" id="PRO_5012627719" evidence="2">
    <location>
        <begin position="26"/>
        <end position="322"/>
    </location>
</feature>
<keyword evidence="2" id="KW-0732">Signal</keyword>
<dbReference type="PANTHER" id="PTHR42928:SF5">
    <property type="entry name" value="BLR1237 PROTEIN"/>
    <property type="match status" value="1"/>
</dbReference>
<dbReference type="Gene3D" id="3.40.190.10">
    <property type="entry name" value="Periplasmic binding protein-like II"/>
    <property type="match status" value="1"/>
</dbReference>
<dbReference type="OrthoDB" id="8630186at2"/>